<name>A0A8J3T0V0_9ACTN</name>
<reference evidence="7" key="1">
    <citation type="submission" date="2021-01" db="EMBL/GenBank/DDBJ databases">
        <title>Whole genome shotgun sequence of Planobispora takensis NBRC 109077.</title>
        <authorList>
            <person name="Komaki H."/>
            <person name="Tamura T."/>
        </authorList>
    </citation>
    <scope>NUCLEOTIDE SEQUENCE</scope>
    <source>
        <strain evidence="7">NBRC 109077</strain>
    </source>
</reference>
<dbReference type="Gene3D" id="1.10.10.10">
    <property type="entry name" value="Winged helix-like DNA-binding domain superfamily/Winged helix DNA-binding domain"/>
    <property type="match status" value="1"/>
</dbReference>
<comment type="similarity">
    <text evidence="1">Belongs to the LysR transcriptional regulatory family.</text>
</comment>
<accession>A0A8J3T0V0</accession>
<feature type="compositionally biased region" description="Gly residues" evidence="5">
    <location>
        <begin position="195"/>
        <end position="206"/>
    </location>
</feature>
<dbReference type="SUPFAM" id="SSF53850">
    <property type="entry name" value="Periplasmic binding protein-like II"/>
    <property type="match status" value="1"/>
</dbReference>
<protein>
    <submittedName>
        <fullName evidence="7">LysR family transcriptional regulator</fullName>
    </submittedName>
</protein>
<dbReference type="GO" id="GO:0000976">
    <property type="term" value="F:transcription cis-regulatory region binding"/>
    <property type="evidence" value="ECO:0007669"/>
    <property type="project" value="TreeGrafter"/>
</dbReference>
<evidence type="ECO:0000256" key="4">
    <source>
        <dbReference type="ARBA" id="ARBA00023163"/>
    </source>
</evidence>
<dbReference type="Gene3D" id="3.40.190.10">
    <property type="entry name" value="Periplasmic binding protein-like II"/>
    <property type="match status" value="3"/>
</dbReference>
<feature type="region of interest" description="Disordered" evidence="5">
    <location>
        <begin position="178"/>
        <end position="207"/>
    </location>
</feature>
<dbReference type="AlphaFoldDB" id="A0A8J3T0V0"/>
<proteinExistence type="inferred from homology"/>
<gene>
    <name evidence="7" type="ORF">Pta02_52840</name>
</gene>
<dbReference type="InterPro" id="IPR000847">
    <property type="entry name" value="LysR_HTH_N"/>
</dbReference>
<dbReference type="Pfam" id="PF03466">
    <property type="entry name" value="LysR_substrate"/>
    <property type="match status" value="2"/>
</dbReference>
<evidence type="ECO:0000313" key="7">
    <source>
        <dbReference type="EMBL" id="GII03276.1"/>
    </source>
</evidence>
<dbReference type="InterPro" id="IPR005119">
    <property type="entry name" value="LysR_subst-bd"/>
</dbReference>
<dbReference type="RefSeq" id="WP_203877555.1">
    <property type="nucleotide sequence ID" value="NZ_BOOK01000037.1"/>
</dbReference>
<dbReference type="Pfam" id="PF00126">
    <property type="entry name" value="HTH_1"/>
    <property type="match status" value="1"/>
</dbReference>
<keyword evidence="8" id="KW-1185">Reference proteome</keyword>
<dbReference type="EMBL" id="BOOK01000037">
    <property type="protein sequence ID" value="GII03276.1"/>
    <property type="molecule type" value="Genomic_DNA"/>
</dbReference>
<feature type="domain" description="HTH lysR-type" evidence="6">
    <location>
        <begin position="3"/>
        <end position="60"/>
    </location>
</feature>
<dbReference type="InterPro" id="IPR036388">
    <property type="entry name" value="WH-like_DNA-bd_sf"/>
</dbReference>
<dbReference type="PRINTS" id="PR00039">
    <property type="entry name" value="HTHLYSR"/>
</dbReference>
<evidence type="ECO:0000256" key="3">
    <source>
        <dbReference type="ARBA" id="ARBA00023125"/>
    </source>
</evidence>
<dbReference type="Proteomes" id="UP000634476">
    <property type="component" value="Unassembled WGS sequence"/>
</dbReference>
<dbReference type="PANTHER" id="PTHR30126">
    <property type="entry name" value="HTH-TYPE TRANSCRIPTIONAL REGULATOR"/>
    <property type="match status" value="1"/>
</dbReference>
<keyword evidence="3" id="KW-0238">DNA-binding</keyword>
<evidence type="ECO:0000256" key="1">
    <source>
        <dbReference type="ARBA" id="ARBA00009437"/>
    </source>
</evidence>
<dbReference type="GO" id="GO:0003700">
    <property type="term" value="F:DNA-binding transcription factor activity"/>
    <property type="evidence" value="ECO:0007669"/>
    <property type="project" value="InterPro"/>
</dbReference>
<evidence type="ECO:0000313" key="8">
    <source>
        <dbReference type="Proteomes" id="UP000634476"/>
    </source>
</evidence>
<dbReference type="SUPFAM" id="SSF46785">
    <property type="entry name" value="Winged helix' DNA-binding domain"/>
    <property type="match status" value="1"/>
</dbReference>
<dbReference type="PROSITE" id="PS50931">
    <property type="entry name" value="HTH_LYSR"/>
    <property type="match status" value="1"/>
</dbReference>
<sequence>MAVSLDLLRTFLAVYRTGSVTAAAHTLGLAQPTVSAQVKALEAVLERRLFDRLPRGVAPTAAADELARRLAGPLDALAEAVGADLDPQAPGRAVHLGGPAELMSARVMGVLAPLIAGGMRIRVELGLADDLLDLLAAGTLDLVVSAVRPRRRGVHATPLLDEEFVLVAAPRWAGRAAPAADQGGAGGAEASVDQGGAGGRRAGAGPGAPDAARLAGVPVVAYAEDLPVIRRYWRTVFGTRPVMSAALVMPDLRGVLAAVAAGAGMSVVPRYLCEEELAAGTLVPLAGPELPPINTLFLAVREGATAQRAVAAVHDHLLRWGRRSTAPGGEAVEASPRA</sequence>
<comment type="caution">
    <text evidence="7">The sequence shown here is derived from an EMBL/GenBank/DDBJ whole genome shotgun (WGS) entry which is preliminary data.</text>
</comment>
<evidence type="ECO:0000259" key="6">
    <source>
        <dbReference type="PROSITE" id="PS50931"/>
    </source>
</evidence>
<evidence type="ECO:0000256" key="2">
    <source>
        <dbReference type="ARBA" id="ARBA00023015"/>
    </source>
</evidence>
<keyword evidence="4" id="KW-0804">Transcription</keyword>
<dbReference type="InterPro" id="IPR036390">
    <property type="entry name" value="WH_DNA-bd_sf"/>
</dbReference>
<dbReference type="PANTHER" id="PTHR30126:SF39">
    <property type="entry name" value="HTH-TYPE TRANSCRIPTIONAL REGULATOR CYSL"/>
    <property type="match status" value="1"/>
</dbReference>
<organism evidence="7 8">
    <name type="scientific">Planobispora takensis</name>
    <dbReference type="NCBI Taxonomy" id="1367882"/>
    <lineage>
        <taxon>Bacteria</taxon>
        <taxon>Bacillati</taxon>
        <taxon>Actinomycetota</taxon>
        <taxon>Actinomycetes</taxon>
        <taxon>Streptosporangiales</taxon>
        <taxon>Streptosporangiaceae</taxon>
        <taxon>Planobispora</taxon>
    </lineage>
</organism>
<evidence type="ECO:0000256" key="5">
    <source>
        <dbReference type="SAM" id="MobiDB-lite"/>
    </source>
</evidence>
<keyword evidence="2" id="KW-0805">Transcription regulation</keyword>